<evidence type="ECO:0000256" key="4">
    <source>
        <dbReference type="ARBA" id="ARBA00023136"/>
    </source>
</evidence>
<dbReference type="AlphaFoldDB" id="A0A507BAV6"/>
<reference evidence="8 9" key="1">
    <citation type="submission" date="2019-06" db="EMBL/GenBank/DDBJ databases">
        <title>Draft genome sequence of the filamentous fungus Phialemoniopsis curvata isolated from diesel fuel.</title>
        <authorList>
            <person name="Varaljay V.A."/>
            <person name="Lyon W.J."/>
            <person name="Crouch A.L."/>
            <person name="Drake C.E."/>
            <person name="Hollomon J.M."/>
            <person name="Nadeau L.J."/>
            <person name="Nunn H.S."/>
            <person name="Stevenson B.S."/>
            <person name="Bojanowski C.L."/>
            <person name="Crookes-Goodson W.J."/>
        </authorList>
    </citation>
    <scope>NUCLEOTIDE SEQUENCE [LARGE SCALE GENOMIC DNA]</scope>
    <source>
        <strain evidence="8 9">D216</strain>
    </source>
</reference>
<feature type="domain" description="Integral membrane bound transporter" evidence="7">
    <location>
        <begin position="685"/>
        <end position="820"/>
    </location>
</feature>
<feature type="region of interest" description="Disordered" evidence="5">
    <location>
        <begin position="417"/>
        <end position="443"/>
    </location>
</feature>
<keyword evidence="2 6" id="KW-0812">Transmembrane</keyword>
<evidence type="ECO:0000256" key="3">
    <source>
        <dbReference type="ARBA" id="ARBA00022989"/>
    </source>
</evidence>
<accession>A0A507BAV6</accession>
<dbReference type="STRING" id="1093900.A0A507BAV6"/>
<keyword evidence="4 6" id="KW-0472">Membrane</keyword>
<dbReference type="Pfam" id="PF13515">
    <property type="entry name" value="FUSC_2"/>
    <property type="match status" value="1"/>
</dbReference>
<feature type="transmembrane region" description="Helical" evidence="6">
    <location>
        <begin position="149"/>
        <end position="178"/>
    </location>
</feature>
<feature type="region of interest" description="Disordered" evidence="5">
    <location>
        <begin position="1002"/>
        <end position="1046"/>
    </location>
</feature>
<organism evidence="8 9">
    <name type="scientific">Thyridium curvatum</name>
    <dbReference type="NCBI Taxonomy" id="1093900"/>
    <lineage>
        <taxon>Eukaryota</taxon>
        <taxon>Fungi</taxon>
        <taxon>Dikarya</taxon>
        <taxon>Ascomycota</taxon>
        <taxon>Pezizomycotina</taxon>
        <taxon>Sordariomycetes</taxon>
        <taxon>Sordariomycetidae</taxon>
        <taxon>Thyridiales</taxon>
        <taxon>Thyridiaceae</taxon>
        <taxon>Thyridium</taxon>
    </lineage>
</organism>
<gene>
    <name evidence="8" type="ORF">E0L32_000068</name>
</gene>
<dbReference type="OrthoDB" id="68611at2759"/>
<feature type="transmembrane region" description="Helical" evidence="6">
    <location>
        <begin position="210"/>
        <end position="227"/>
    </location>
</feature>
<dbReference type="InterPro" id="IPR049453">
    <property type="entry name" value="Memb_transporter_dom"/>
</dbReference>
<sequence>MSSANNSGGFWPPRRPSKRSKLRNGTFIIPSTGERSRRQFTLRLAPDSTEPTEDNAEERRPFYTRAGMAQRFRALGGRTRDGAKHFWQWLHTSQGRGVMKCTIAYTLASLWTFWGPLSDSLGRPDGKHVCATITVYFHPARTAGSMIEAALIAIIAVCYAEIISILSMAASVFFGSVLSSPTTAYVVVLMVFIGGGFGFAGWVKQRMNHPSVNVGVTLASLAIIAAVTKETTVYTSVFSNEKILQMLQILVIGVTTTTAVNLLLWRVSARILLRQSMIKASTSLGDMLSMITHSFLSGSEDELSMPEFKGAANAWRSNYAAMTKNLKESKYEYYAIGREKTYQLDKAVYKSMENLAQSIGGLKSAAHTQFELLKELPEATSGLLSPGTEFAPQNLGRSIATLLKSGKDRTTVLSAIDEATDESSSDDASRKKPVRSASQGEATPAFRAPSDIFELFIELLGPSMKSLTYTLSEVLREPPFGGPPNYEITIHDQFRQSLSDALGLFNGARADALKELYRSIELGRPRSEKLKADFEEVAAACGHFSFSLQTFGEEMSRYLDVLDDLRYITEHGKRSWRWVLFWRDPSAMTQNMSLLPFDDPDREPVRPLRKSQLPRGIPDSMLQRRDTYSWQASPQSNKIVQTWSQWLLKVFRVLRREDIRFGLKVGLGAMLFASLAFFNATRPTYTHWRGEWGLLSFMIVCSMTVGASNTSGFTRFISTVIGASYSVISWDITQGNAVPLIFLGSFIAFCTFYIIIQYNKAPLGRTILLAYNVSTLYAYSLSQQVDDDDDDEGGVHPLIMEIAKHRAFAVTAGIVWALIVCRLVWPISARKKFKEGMSVLYLQMGLIWKRGPLAILLRSDCTRSYLKSGEQAALQRYASHLDVLRTASTSEFELRGPFPFEAYGRIMASTNHILDAFYAMSLVTQRRGHLTEGERALLRATADERAQLCDRICHVFQVLASSIMLEYPLTDAIPSITSNRDRLLGKTFQFRKEHAAALAAASGSSLPGGARAVSSPGTESDDAGGSSSKGAAAPQPIPPQGLTTVDGKPVLVEERDYALLYAYALVTGQVAEELKMVEKEIEGLFGVLHEESLLLQ</sequence>
<keyword evidence="9" id="KW-1185">Reference proteome</keyword>
<feature type="transmembrane region" description="Helical" evidence="6">
    <location>
        <begin position="661"/>
        <end position="680"/>
    </location>
</feature>
<dbReference type="InterPro" id="IPR052430">
    <property type="entry name" value="IVT-Associated"/>
</dbReference>
<dbReference type="EMBL" id="SKBQ01000001">
    <property type="protein sequence ID" value="TPX15734.1"/>
    <property type="molecule type" value="Genomic_DNA"/>
</dbReference>
<evidence type="ECO:0000256" key="6">
    <source>
        <dbReference type="SAM" id="Phobius"/>
    </source>
</evidence>
<comment type="caution">
    <text evidence="8">The sequence shown here is derived from an EMBL/GenBank/DDBJ whole genome shotgun (WGS) entry which is preliminary data.</text>
</comment>
<feature type="transmembrane region" description="Helical" evidence="6">
    <location>
        <begin position="184"/>
        <end position="203"/>
    </location>
</feature>
<evidence type="ECO:0000256" key="2">
    <source>
        <dbReference type="ARBA" id="ARBA00022692"/>
    </source>
</evidence>
<dbReference type="Proteomes" id="UP000319257">
    <property type="component" value="Unassembled WGS sequence"/>
</dbReference>
<feature type="compositionally biased region" description="Low complexity" evidence="5">
    <location>
        <begin position="1023"/>
        <end position="1034"/>
    </location>
</feature>
<evidence type="ECO:0000259" key="7">
    <source>
        <dbReference type="Pfam" id="PF13515"/>
    </source>
</evidence>
<dbReference type="PANTHER" id="PTHR47804:SF1">
    <property type="entry name" value="DUF2421 DOMAIN-CONTAINING PROTEIN"/>
    <property type="match status" value="1"/>
</dbReference>
<proteinExistence type="predicted"/>
<feature type="transmembrane region" description="Helical" evidence="6">
    <location>
        <begin position="738"/>
        <end position="756"/>
    </location>
</feature>
<evidence type="ECO:0000256" key="5">
    <source>
        <dbReference type="SAM" id="MobiDB-lite"/>
    </source>
</evidence>
<feature type="compositionally biased region" description="Low complexity" evidence="5">
    <location>
        <begin position="1002"/>
        <end position="1012"/>
    </location>
</feature>
<dbReference type="RefSeq" id="XP_030997445.1">
    <property type="nucleotide sequence ID" value="XM_031141456.1"/>
</dbReference>
<evidence type="ECO:0000256" key="1">
    <source>
        <dbReference type="ARBA" id="ARBA00004141"/>
    </source>
</evidence>
<feature type="transmembrane region" description="Helical" evidence="6">
    <location>
        <begin position="716"/>
        <end position="732"/>
    </location>
</feature>
<evidence type="ECO:0000313" key="9">
    <source>
        <dbReference type="Proteomes" id="UP000319257"/>
    </source>
</evidence>
<keyword evidence="3 6" id="KW-1133">Transmembrane helix</keyword>
<feature type="region of interest" description="Disordered" evidence="5">
    <location>
        <begin position="1"/>
        <end position="61"/>
    </location>
</feature>
<feature type="transmembrane region" description="Helical" evidence="6">
    <location>
        <begin position="805"/>
        <end position="825"/>
    </location>
</feature>
<dbReference type="InParanoid" id="A0A507BAV6"/>
<dbReference type="PANTHER" id="PTHR47804">
    <property type="entry name" value="60S RIBOSOMAL PROTEIN L19"/>
    <property type="match status" value="1"/>
</dbReference>
<protein>
    <recommendedName>
        <fullName evidence="7">Integral membrane bound transporter domain-containing protein</fullName>
    </recommendedName>
</protein>
<feature type="transmembrane region" description="Helical" evidence="6">
    <location>
        <begin position="692"/>
        <end position="709"/>
    </location>
</feature>
<comment type="subcellular location">
    <subcellularLocation>
        <location evidence="1">Membrane</location>
        <topology evidence="1">Multi-pass membrane protein</topology>
    </subcellularLocation>
</comment>
<name>A0A507BAV6_9PEZI</name>
<dbReference type="GO" id="GO:0016020">
    <property type="term" value="C:membrane"/>
    <property type="evidence" value="ECO:0007669"/>
    <property type="project" value="UniProtKB-SubCell"/>
</dbReference>
<feature type="transmembrane region" description="Helical" evidence="6">
    <location>
        <begin position="247"/>
        <end position="267"/>
    </location>
</feature>
<evidence type="ECO:0000313" key="8">
    <source>
        <dbReference type="EMBL" id="TPX15734.1"/>
    </source>
</evidence>
<dbReference type="GeneID" id="41967515"/>